<dbReference type="GeneID" id="9685065"/>
<dbReference type="InterPro" id="IPR006626">
    <property type="entry name" value="PbH1"/>
</dbReference>
<protein>
    <submittedName>
        <fullName evidence="4">Predicted protein</fullName>
    </submittedName>
</protein>
<dbReference type="InterPro" id="IPR051550">
    <property type="entry name" value="SCF-Subunits/Alg-Epimerases"/>
</dbReference>
<accession>C1MV84</accession>
<feature type="domain" description="Right handed beta helix" evidence="3">
    <location>
        <begin position="433"/>
        <end position="584"/>
    </location>
</feature>
<name>C1MV84_MICPC</name>
<dbReference type="eggNOG" id="ENOG502RRFX">
    <property type="taxonomic scope" value="Eukaryota"/>
</dbReference>
<dbReference type="Proteomes" id="UP000001876">
    <property type="component" value="Unassembled WGS sequence"/>
</dbReference>
<dbReference type="RefSeq" id="XP_003059328.1">
    <property type="nucleotide sequence ID" value="XM_003059282.1"/>
</dbReference>
<dbReference type="InterPro" id="IPR012334">
    <property type="entry name" value="Pectin_lyas_fold"/>
</dbReference>
<dbReference type="KEGG" id="mpp:MICPUCDRAFT_59092"/>
<dbReference type="GO" id="GO:0006511">
    <property type="term" value="P:ubiquitin-dependent protein catabolic process"/>
    <property type="evidence" value="ECO:0007669"/>
    <property type="project" value="TreeGrafter"/>
</dbReference>
<evidence type="ECO:0000259" key="3">
    <source>
        <dbReference type="Pfam" id="PF13229"/>
    </source>
</evidence>
<keyword evidence="5" id="KW-1185">Reference proteome</keyword>
<dbReference type="InterPro" id="IPR011990">
    <property type="entry name" value="TPR-like_helical_dom_sf"/>
</dbReference>
<dbReference type="InterPro" id="IPR039448">
    <property type="entry name" value="Beta_helix"/>
</dbReference>
<dbReference type="SMART" id="SM00710">
    <property type="entry name" value="PbH1"/>
    <property type="match status" value="6"/>
</dbReference>
<evidence type="ECO:0000313" key="5">
    <source>
        <dbReference type="Proteomes" id="UP000001876"/>
    </source>
</evidence>
<dbReference type="InterPro" id="IPR011050">
    <property type="entry name" value="Pectin_lyase_fold/virulence"/>
</dbReference>
<sequence length="662" mass="71152">MAAKSVIHDRLRARWAKQGGGPEMEARLRAAKEELARREKVARARASGTSLPESMLTPTRDPATVAATDAGADASTPPKTPQISVDAIMEEAREEIAKRVERARTEGVREGDPRLIHPDDDDEELKALEAGCVVVGGEKTRVLTPPETIDPAHPIARLKDDANAALRRGEYELAKALYDEALAPTGEKKTALGLLPADLAGVLLSNRSKARLLLDEPEIELACADAVAACALCPNWAKPRARLAEARDRFPRDPARALEGAYALAMKACREGEAIAARCGDKSRPFEKLIDEIALKAARDGSVAGFDGRYIYVRSAGEEAWLGKRAPENPAFDADDDGDRDRPRPDDPKAPIHARSIAEAMDACEDGDVVLLLRGIHNGLGQACLVDKRILIRGEGALKEATVDCRSNVPLFRVTRPCVIQNVDVDFTGFSQAIHVEGGDAVDALIENCRIKASGDDGICVDGSARPTFRNCDVTGKKSALRTMGNARAELVDCKLHCCETSGVKTFGESRATLRDCHIENCQHEGVVAMQRSTVHMENCVVVDNKGPGVDASDDARVVLVDVVVDDNVGGVWLWDHASCDVRGGVVRGGASHAVLADEETTPRFGRGARIEGVVEATARAREDVAPGRDGTVALTHPAKPTSLPPDSGCFAFEYTMFDRKQ</sequence>
<gene>
    <name evidence="4" type="ORF">MICPUCDRAFT_59092</name>
</gene>
<dbReference type="Gene3D" id="2.160.20.10">
    <property type="entry name" value="Single-stranded right-handed beta-helix, Pectin lyase-like"/>
    <property type="match status" value="1"/>
</dbReference>
<dbReference type="OrthoDB" id="626167at2759"/>
<dbReference type="PANTHER" id="PTHR22990:SF15">
    <property type="entry name" value="F-BOX ONLY PROTEIN 10"/>
    <property type="match status" value="1"/>
</dbReference>
<dbReference type="EMBL" id="GG663740">
    <property type="protein sequence ID" value="EEH56460.1"/>
    <property type="molecule type" value="Genomic_DNA"/>
</dbReference>
<dbReference type="Gene3D" id="1.25.40.10">
    <property type="entry name" value="Tetratricopeptide repeat domain"/>
    <property type="match status" value="1"/>
</dbReference>
<feature type="region of interest" description="Disordered" evidence="2">
    <location>
        <begin position="39"/>
        <end position="81"/>
    </location>
</feature>
<dbReference type="STRING" id="564608.C1MV84"/>
<dbReference type="OMA" id="VMSKCVV"/>
<feature type="region of interest" description="Disordered" evidence="2">
    <location>
        <begin position="324"/>
        <end position="351"/>
    </location>
</feature>
<feature type="compositionally biased region" description="Low complexity" evidence="2">
    <location>
        <begin position="61"/>
        <end position="77"/>
    </location>
</feature>
<evidence type="ECO:0000313" key="4">
    <source>
        <dbReference type="EMBL" id="EEH56460.1"/>
    </source>
</evidence>
<keyword evidence="1" id="KW-0677">Repeat</keyword>
<evidence type="ECO:0000256" key="1">
    <source>
        <dbReference type="ARBA" id="ARBA00022737"/>
    </source>
</evidence>
<evidence type="ECO:0000256" key="2">
    <source>
        <dbReference type="SAM" id="MobiDB-lite"/>
    </source>
</evidence>
<dbReference type="Pfam" id="PF13229">
    <property type="entry name" value="Beta_helix"/>
    <property type="match status" value="1"/>
</dbReference>
<feature type="compositionally biased region" description="Basic and acidic residues" evidence="2">
    <location>
        <begin position="339"/>
        <end position="350"/>
    </location>
</feature>
<dbReference type="AlphaFoldDB" id="C1MV84"/>
<reference evidence="4 5" key="1">
    <citation type="journal article" date="2009" name="Science">
        <title>Green evolution and dynamic adaptations revealed by genomes of the marine picoeukaryotes Micromonas.</title>
        <authorList>
            <person name="Worden A.Z."/>
            <person name="Lee J.H."/>
            <person name="Mock T."/>
            <person name="Rouze P."/>
            <person name="Simmons M.P."/>
            <person name="Aerts A.L."/>
            <person name="Allen A.E."/>
            <person name="Cuvelier M.L."/>
            <person name="Derelle E."/>
            <person name="Everett M.V."/>
            <person name="Foulon E."/>
            <person name="Grimwood J."/>
            <person name="Gundlach H."/>
            <person name="Henrissat B."/>
            <person name="Napoli C."/>
            <person name="McDonald S.M."/>
            <person name="Parker M.S."/>
            <person name="Rombauts S."/>
            <person name="Salamov A."/>
            <person name="Von Dassow P."/>
            <person name="Badger J.H."/>
            <person name="Coutinho P.M."/>
            <person name="Demir E."/>
            <person name="Dubchak I."/>
            <person name="Gentemann C."/>
            <person name="Eikrem W."/>
            <person name="Gready J.E."/>
            <person name="John U."/>
            <person name="Lanier W."/>
            <person name="Lindquist E.A."/>
            <person name="Lucas S."/>
            <person name="Mayer K.F."/>
            <person name="Moreau H."/>
            <person name="Not F."/>
            <person name="Otillar R."/>
            <person name="Panaud O."/>
            <person name="Pangilinan J."/>
            <person name="Paulsen I."/>
            <person name="Piegu B."/>
            <person name="Poliakov A."/>
            <person name="Robbens S."/>
            <person name="Schmutz J."/>
            <person name="Toulza E."/>
            <person name="Wyss T."/>
            <person name="Zelensky A."/>
            <person name="Zhou K."/>
            <person name="Armbrust E.V."/>
            <person name="Bhattacharya D."/>
            <person name="Goodenough U.W."/>
            <person name="Van de Peer Y."/>
            <person name="Grigoriev I.V."/>
        </authorList>
    </citation>
    <scope>NUCLEOTIDE SEQUENCE [LARGE SCALE GENOMIC DNA]</scope>
    <source>
        <strain evidence="4 5">CCMP1545</strain>
    </source>
</reference>
<dbReference type="SUPFAM" id="SSF48452">
    <property type="entry name" value="TPR-like"/>
    <property type="match status" value="1"/>
</dbReference>
<dbReference type="PANTHER" id="PTHR22990">
    <property type="entry name" value="F-BOX ONLY PROTEIN"/>
    <property type="match status" value="1"/>
</dbReference>
<organism evidence="5">
    <name type="scientific">Micromonas pusilla (strain CCMP1545)</name>
    <name type="common">Picoplanktonic green alga</name>
    <dbReference type="NCBI Taxonomy" id="564608"/>
    <lineage>
        <taxon>Eukaryota</taxon>
        <taxon>Viridiplantae</taxon>
        <taxon>Chlorophyta</taxon>
        <taxon>Mamiellophyceae</taxon>
        <taxon>Mamiellales</taxon>
        <taxon>Mamiellaceae</taxon>
        <taxon>Micromonas</taxon>
    </lineage>
</organism>
<proteinExistence type="predicted"/>
<dbReference type="SUPFAM" id="SSF51126">
    <property type="entry name" value="Pectin lyase-like"/>
    <property type="match status" value="1"/>
</dbReference>